<protein>
    <submittedName>
        <fullName evidence="2">Uncharacterized protein</fullName>
    </submittedName>
</protein>
<comment type="caution">
    <text evidence="2">The sequence shown here is derived from an EMBL/GenBank/DDBJ whole genome shotgun (WGS) entry which is preliminary data.</text>
</comment>
<dbReference type="EMBL" id="JABFUD020000008">
    <property type="protein sequence ID" value="KAI5076829.1"/>
    <property type="molecule type" value="Genomic_DNA"/>
</dbReference>
<keyword evidence="1" id="KW-0812">Transmembrane</keyword>
<sequence>MFRDVNGEGDPLSKQQAPTSSYLVYLLLLSAGLIVVLPYMFPSRGLLSRTGSAGSDEIIGSSKSSGGRIRTRTRTMSSPVYDYSLSHNLHKYESKCESLEILVMDLQRVVHVERERTMHLENEIRVMQISESFLKERVQYLEDRNWDFRRESSSSSSMDSLLRSAQFAAPSEARKTTSGVPDTLIHDLLRMVHVERERTMSLESEIRLLQKAEMSLQSRIQMLEEQFASTCKKDTTSKDGKQ</sequence>
<proteinExistence type="predicted"/>
<dbReference type="EMBL" id="JABFUD020000008">
    <property type="protein sequence ID" value="KAI5076035.1"/>
    <property type="molecule type" value="Genomic_DNA"/>
</dbReference>
<evidence type="ECO:0000256" key="1">
    <source>
        <dbReference type="SAM" id="Phobius"/>
    </source>
</evidence>
<evidence type="ECO:0000313" key="4">
    <source>
        <dbReference type="Proteomes" id="UP000886520"/>
    </source>
</evidence>
<keyword evidence="1" id="KW-1133">Transmembrane helix</keyword>
<organism evidence="2 4">
    <name type="scientific">Adiantum capillus-veneris</name>
    <name type="common">Maidenhair fern</name>
    <dbReference type="NCBI Taxonomy" id="13818"/>
    <lineage>
        <taxon>Eukaryota</taxon>
        <taxon>Viridiplantae</taxon>
        <taxon>Streptophyta</taxon>
        <taxon>Embryophyta</taxon>
        <taxon>Tracheophyta</taxon>
        <taxon>Polypodiopsida</taxon>
        <taxon>Polypodiidae</taxon>
        <taxon>Polypodiales</taxon>
        <taxon>Pteridineae</taxon>
        <taxon>Pteridaceae</taxon>
        <taxon>Vittarioideae</taxon>
        <taxon>Adiantum</taxon>
    </lineage>
</organism>
<keyword evidence="1" id="KW-0472">Membrane</keyword>
<name>A0A9D4UXL2_ADICA</name>
<dbReference type="Proteomes" id="UP000886520">
    <property type="component" value="Chromosome 8"/>
</dbReference>
<dbReference type="OrthoDB" id="1961268at2759"/>
<feature type="transmembrane region" description="Helical" evidence="1">
    <location>
        <begin position="22"/>
        <end position="41"/>
    </location>
</feature>
<evidence type="ECO:0000313" key="3">
    <source>
        <dbReference type="EMBL" id="KAI5076829.1"/>
    </source>
</evidence>
<evidence type="ECO:0000313" key="2">
    <source>
        <dbReference type="EMBL" id="KAI5076035.1"/>
    </source>
</evidence>
<accession>A0A9D4UXL2</accession>
<dbReference type="AlphaFoldDB" id="A0A9D4UXL2"/>
<keyword evidence="4" id="KW-1185">Reference proteome</keyword>
<gene>
    <name evidence="2" type="ORF">GOP47_0008100</name>
    <name evidence="3" type="ORF">GOP47_0008894</name>
</gene>
<reference evidence="2" key="1">
    <citation type="submission" date="2021-01" db="EMBL/GenBank/DDBJ databases">
        <title>Adiantum capillus-veneris genome.</title>
        <authorList>
            <person name="Fang Y."/>
            <person name="Liao Q."/>
        </authorList>
    </citation>
    <scope>NUCLEOTIDE SEQUENCE</scope>
    <source>
        <strain evidence="2">H3</strain>
        <tissue evidence="2">Leaf</tissue>
    </source>
</reference>